<feature type="domain" description="DUF7918" evidence="2">
    <location>
        <begin position="33"/>
        <end position="221"/>
    </location>
</feature>
<keyword evidence="4" id="KW-1185">Reference proteome</keyword>
<accession>A0A8H4VMP4</accession>
<evidence type="ECO:0000259" key="2">
    <source>
        <dbReference type="Pfam" id="PF25534"/>
    </source>
</evidence>
<dbReference type="EMBL" id="JAACJL010000045">
    <property type="protein sequence ID" value="KAF4613484.1"/>
    <property type="molecule type" value="Genomic_DNA"/>
</dbReference>
<sequence length="305" mass="34034">MAAPSKTTYLSLKDFKIGIEIEGKATPHVGIETNGEKEISCWIASQAEKAFSVRVATNDILPQGVQLSLLVDGLTLMKGAVLPGERKDFSISYVVVSPTKTQDFTFASVETTDDDAYLDSSCPHKTGEIRVDLHRATYVQARAASVSSSNTAISFPEPDKVHERSKKGLDHRIKLGAIKHTKESRKPSYYITNLEDVPMASFVFKYRPLEILKATGVIPRDRTPTPPPVVPKEKSSLKRKLPQVKQEAITVEEDDSDDEERRLKERLEQIRQEKLAKKASGSRPTKRVKQEPKVYFTPGEIIDLT</sequence>
<gene>
    <name evidence="3" type="ORF">D9613_007512</name>
</gene>
<evidence type="ECO:0000313" key="4">
    <source>
        <dbReference type="Proteomes" id="UP000521872"/>
    </source>
</evidence>
<organism evidence="3 4">
    <name type="scientific">Agrocybe pediades</name>
    <dbReference type="NCBI Taxonomy" id="84607"/>
    <lineage>
        <taxon>Eukaryota</taxon>
        <taxon>Fungi</taxon>
        <taxon>Dikarya</taxon>
        <taxon>Basidiomycota</taxon>
        <taxon>Agaricomycotina</taxon>
        <taxon>Agaricomycetes</taxon>
        <taxon>Agaricomycetidae</taxon>
        <taxon>Agaricales</taxon>
        <taxon>Agaricineae</taxon>
        <taxon>Strophariaceae</taxon>
        <taxon>Agrocybe</taxon>
    </lineage>
</organism>
<dbReference type="PANTHER" id="PTHR36223">
    <property type="entry name" value="BETA-LACTAMASE-TYPE TRANSPEPTIDASE FOLD DOMAIN CONTAINING PROTEIN"/>
    <property type="match status" value="1"/>
</dbReference>
<feature type="region of interest" description="Disordered" evidence="1">
    <location>
        <begin position="218"/>
        <end position="292"/>
    </location>
</feature>
<dbReference type="Proteomes" id="UP000521872">
    <property type="component" value="Unassembled WGS sequence"/>
</dbReference>
<dbReference type="InterPro" id="IPR057678">
    <property type="entry name" value="DUF7918"/>
</dbReference>
<proteinExistence type="predicted"/>
<dbReference type="PANTHER" id="PTHR36223:SF1">
    <property type="entry name" value="TRANSCRIPTION ELONGATION FACTOR EAF N-TERMINAL DOMAIN-CONTAINING PROTEIN"/>
    <property type="match status" value="1"/>
</dbReference>
<dbReference type="Pfam" id="PF25534">
    <property type="entry name" value="DUF7918"/>
    <property type="match status" value="1"/>
</dbReference>
<feature type="compositionally biased region" description="Basic and acidic residues" evidence="1">
    <location>
        <begin position="259"/>
        <end position="276"/>
    </location>
</feature>
<reference evidence="3 4" key="1">
    <citation type="submission" date="2019-12" db="EMBL/GenBank/DDBJ databases">
        <authorList>
            <person name="Floudas D."/>
            <person name="Bentzer J."/>
            <person name="Ahren D."/>
            <person name="Johansson T."/>
            <person name="Persson P."/>
            <person name="Tunlid A."/>
        </authorList>
    </citation>
    <scope>NUCLEOTIDE SEQUENCE [LARGE SCALE GENOMIC DNA]</scope>
    <source>
        <strain evidence="3 4">CBS 102.39</strain>
    </source>
</reference>
<dbReference type="AlphaFoldDB" id="A0A8H4VMP4"/>
<name>A0A8H4VMP4_9AGAR</name>
<evidence type="ECO:0000256" key="1">
    <source>
        <dbReference type="SAM" id="MobiDB-lite"/>
    </source>
</evidence>
<protein>
    <recommendedName>
        <fullName evidence="2">DUF7918 domain-containing protein</fullName>
    </recommendedName>
</protein>
<evidence type="ECO:0000313" key="3">
    <source>
        <dbReference type="EMBL" id="KAF4613484.1"/>
    </source>
</evidence>
<comment type="caution">
    <text evidence="3">The sequence shown here is derived from an EMBL/GenBank/DDBJ whole genome shotgun (WGS) entry which is preliminary data.</text>
</comment>